<evidence type="ECO:0000313" key="3">
    <source>
        <dbReference type="Proteomes" id="UP000197138"/>
    </source>
</evidence>
<keyword evidence="4" id="KW-1185">Reference proteome</keyword>
<accession>A0A218WIM9</accession>
<reference evidence="2 4" key="3">
    <citation type="submission" date="2017-11" db="EMBL/GenBank/DDBJ databases">
        <title>De-novo sequencing of pomegranate (Punica granatum L.) genome.</title>
        <authorList>
            <person name="Akparov Z."/>
            <person name="Amiraslanov A."/>
            <person name="Hajiyeva S."/>
            <person name="Abbasov M."/>
            <person name="Kaur K."/>
            <person name="Hamwieh A."/>
            <person name="Solovyev V."/>
            <person name="Salamov A."/>
            <person name="Braich B."/>
            <person name="Kosarev P."/>
            <person name="Mahmoud A."/>
            <person name="Hajiyev E."/>
            <person name="Babayeva S."/>
            <person name="Izzatullayeva V."/>
            <person name="Mammadov A."/>
            <person name="Mammadov A."/>
            <person name="Sharifova S."/>
            <person name="Ojaghi J."/>
            <person name="Eynullazada K."/>
            <person name="Bayramov B."/>
            <person name="Abdulazimova A."/>
            <person name="Shahmuradov I."/>
        </authorList>
    </citation>
    <scope>NUCLEOTIDE SEQUENCE [LARGE SCALE GENOMIC DNA]</scope>
    <source>
        <strain evidence="2">AG2017</strain>
        <strain evidence="4">cv. AG2017</strain>
        <tissue evidence="2">Leaf</tissue>
    </source>
</reference>
<dbReference type="AlphaFoldDB" id="A0A218WIM9"/>
<name>A0A218WIM9_PUNGR</name>
<gene>
    <name evidence="1" type="ORF">CDL15_Pgr018125</name>
    <name evidence="2" type="ORF">CRG98_041106</name>
</gene>
<dbReference type="Proteomes" id="UP000233551">
    <property type="component" value="Unassembled WGS sequence"/>
</dbReference>
<reference evidence="1" key="2">
    <citation type="submission" date="2017-06" db="EMBL/GenBank/DDBJ databases">
        <title>The pomegranate genome and the genomics of punicalagin biosynthesis.</title>
        <authorList>
            <person name="Xu C."/>
        </authorList>
    </citation>
    <scope>NUCLEOTIDE SEQUENCE [LARGE SCALE GENOMIC DNA]</scope>
    <source>
        <tissue evidence="1">Fresh leaf</tissue>
    </source>
</reference>
<comment type="caution">
    <text evidence="1">The sequence shown here is derived from an EMBL/GenBank/DDBJ whole genome shotgun (WGS) entry which is preliminary data.</text>
</comment>
<dbReference type="Proteomes" id="UP000197138">
    <property type="component" value="Unassembled WGS sequence"/>
</dbReference>
<reference evidence="3" key="1">
    <citation type="journal article" date="2017" name="Plant J.">
        <title>The pomegranate (Punica granatum L.) genome and the genomics of punicalagin biosynthesis.</title>
        <authorList>
            <person name="Qin G."/>
            <person name="Xu C."/>
            <person name="Ming R."/>
            <person name="Tang H."/>
            <person name="Guyot R."/>
            <person name="Kramer E.M."/>
            <person name="Hu Y."/>
            <person name="Yi X."/>
            <person name="Qi Y."/>
            <person name="Xu X."/>
            <person name="Gao Z."/>
            <person name="Pan H."/>
            <person name="Jian J."/>
            <person name="Tian Y."/>
            <person name="Yue Z."/>
            <person name="Xu Y."/>
        </authorList>
    </citation>
    <scope>NUCLEOTIDE SEQUENCE [LARGE SCALE GENOMIC DNA]</scope>
    <source>
        <strain evidence="3">cv. Dabenzi</strain>
    </source>
</reference>
<sequence length="125" mass="14113">MEVLGIWFTMTHRPLEDLGPRYVVLKVDPDEVRVSVSRQPIGQHRRGHQGCLLIFEGHVLPALAQVVAYVVPLKPQALRYPLQQPQHQFSYACAVCGHSFVINEIGKHVTTSTSEKDAKSMLERE</sequence>
<organism evidence="1 3">
    <name type="scientific">Punica granatum</name>
    <name type="common">Pomegranate</name>
    <dbReference type="NCBI Taxonomy" id="22663"/>
    <lineage>
        <taxon>Eukaryota</taxon>
        <taxon>Viridiplantae</taxon>
        <taxon>Streptophyta</taxon>
        <taxon>Embryophyta</taxon>
        <taxon>Tracheophyta</taxon>
        <taxon>Spermatophyta</taxon>
        <taxon>Magnoliopsida</taxon>
        <taxon>eudicotyledons</taxon>
        <taxon>Gunneridae</taxon>
        <taxon>Pentapetalae</taxon>
        <taxon>rosids</taxon>
        <taxon>malvids</taxon>
        <taxon>Myrtales</taxon>
        <taxon>Lythraceae</taxon>
        <taxon>Punica</taxon>
    </lineage>
</organism>
<evidence type="ECO:0000313" key="2">
    <source>
        <dbReference type="EMBL" id="PKI38504.1"/>
    </source>
</evidence>
<dbReference type="EMBL" id="PGOL01004082">
    <property type="protein sequence ID" value="PKI38504.1"/>
    <property type="molecule type" value="Genomic_DNA"/>
</dbReference>
<evidence type="ECO:0000313" key="1">
    <source>
        <dbReference type="EMBL" id="OWM72240.1"/>
    </source>
</evidence>
<dbReference type="EMBL" id="MTKT01004293">
    <property type="protein sequence ID" value="OWM72240.1"/>
    <property type="molecule type" value="Genomic_DNA"/>
</dbReference>
<evidence type="ECO:0000313" key="4">
    <source>
        <dbReference type="Proteomes" id="UP000233551"/>
    </source>
</evidence>
<proteinExistence type="predicted"/>
<protein>
    <submittedName>
        <fullName evidence="1">Uncharacterized protein</fullName>
    </submittedName>
</protein>